<organism evidence="7 8">
    <name type="scientific">Sandarakinorhabdus fusca</name>
    <dbReference type="NCBI Taxonomy" id="1439888"/>
    <lineage>
        <taxon>Bacteria</taxon>
        <taxon>Pseudomonadati</taxon>
        <taxon>Pseudomonadota</taxon>
        <taxon>Alphaproteobacteria</taxon>
        <taxon>Sphingomonadales</taxon>
        <taxon>Sphingosinicellaceae</taxon>
        <taxon>Sandarakinorhabdus</taxon>
    </lineage>
</organism>
<feature type="transmembrane region" description="Helical" evidence="6">
    <location>
        <begin position="193"/>
        <end position="213"/>
    </location>
</feature>
<comment type="caution">
    <text evidence="7">The sequence shown here is derived from an EMBL/GenBank/DDBJ whole genome shotgun (WGS) entry which is preliminary data.</text>
</comment>
<evidence type="ECO:0000256" key="6">
    <source>
        <dbReference type="SAM" id="Phobius"/>
    </source>
</evidence>
<keyword evidence="4 6" id="KW-1133">Transmembrane helix</keyword>
<reference evidence="7 8" key="1">
    <citation type="submission" date="2019-09" db="EMBL/GenBank/DDBJ databases">
        <title>Polymorphobacter sp. isolated from a lake in China.</title>
        <authorList>
            <person name="Liu Z."/>
        </authorList>
    </citation>
    <scope>NUCLEOTIDE SEQUENCE [LARGE SCALE GENOMIC DNA]</scope>
    <source>
        <strain evidence="7 8">D40P</strain>
    </source>
</reference>
<dbReference type="GO" id="GO:0005886">
    <property type="term" value="C:plasma membrane"/>
    <property type="evidence" value="ECO:0007669"/>
    <property type="project" value="UniProtKB-SubCell"/>
</dbReference>
<keyword evidence="8" id="KW-1185">Reference proteome</keyword>
<comment type="subcellular location">
    <subcellularLocation>
        <location evidence="1">Cell membrane</location>
        <topology evidence="1">Multi-pass membrane protein</topology>
    </subcellularLocation>
</comment>
<keyword evidence="5 6" id="KW-0472">Membrane</keyword>
<dbReference type="PIRSF" id="PIRSF035875">
    <property type="entry name" value="RNase_BN"/>
    <property type="match status" value="1"/>
</dbReference>
<dbReference type="RefSeq" id="WP_152577188.1">
    <property type="nucleotide sequence ID" value="NZ_JAATJI010000001.1"/>
</dbReference>
<dbReference type="Proteomes" id="UP000481327">
    <property type="component" value="Unassembled WGS sequence"/>
</dbReference>
<keyword evidence="2" id="KW-1003">Cell membrane</keyword>
<dbReference type="PANTHER" id="PTHR30213">
    <property type="entry name" value="INNER MEMBRANE PROTEIN YHJD"/>
    <property type="match status" value="1"/>
</dbReference>
<dbReference type="AlphaFoldDB" id="A0A7C9KKT9"/>
<feature type="transmembrane region" description="Helical" evidence="6">
    <location>
        <begin position="260"/>
        <end position="288"/>
    </location>
</feature>
<accession>A0A7C9KKT9</accession>
<evidence type="ECO:0000256" key="5">
    <source>
        <dbReference type="ARBA" id="ARBA00023136"/>
    </source>
</evidence>
<dbReference type="Pfam" id="PF03631">
    <property type="entry name" value="Virul_fac_BrkB"/>
    <property type="match status" value="1"/>
</dbReference>
<evidence type="ECO:0000313" key="8">
    <source>
        <dbReference type="Proteomes" id="UP000481327"/>
    </source>
</evidence>
<dbReference type="PANTHER" id="PTHR30213:SF0">
    <property type="entry name" value="UPF0761 MEMBRANE PROTEIN YIHY"/>
    <property type="match status" value="1"/>
</dbReference>
<dbReference type="InterPro" id="IPR017039">
    <property type="entry name" value="Virul_fac_BrkB"/>
</dbReference>
<gene>
    <name evidence="7" type="ORF">F3168_05555</name>
</gene>
<keyword evidence="3 6" id="KW-0812">Transmembrane</keyword>
<evidence type="ECO:0000313" key="7">
    <source>
        <dbReference type="EMBL" id="MQT16723.1"/>
    </source>
</evidence>
<feature type="transmembrane region" description="Helical" evidence="6">
    <location>
        <begin position="225"/>
        <end position="248"/>
    </location>
</feature>
<protein>
    <submittedName>
        <fullName evidence="7">Ribonuclease BN</fullName>
    </submittedName>
</protein>
<evidence type="ECO:0000256" key="1">
    <source>
        <dbReference type="ARBA" id="ARBA00004651"/>
    </source>
</evidence>
<sequence length="313" mass="34193">MFARSDPVPRLVSRLLVRHRRTWTVVRETVTGVWADGFTHAGNLAYLSLLTLFPFFIVLATVAGTIGRTDYGSQALRGFMRLLPPDVAELVAKPIADVTEVRASAGLLTFGILVTLWTVTTFIETIRDIIRRAYGTKSVVPVWQYRIASLAFVFAACFLMLLAFAAQVVLTGAETFIARLMPQAETIIAEIGFRRLLPAVALFTALYAIFYTLTPKRFRGDGFRIWPGALVTMVTWVGTTMVMPWALALAGGGYSLTYGSLAGVIVALLFFYIIGMGLVAGAHLNAALAKARQRRLKTAETLAGPNGAQWPES</sequence>
<dbReference type="OrthoDB" id="9781030at2"/>
<feature type="transmembrane region" description="Helical" evidence="6">
    <location>
        <begin position="44"/>
        <end position="66"/>
    </location>
</feature>
<evidence type="ECO:0000256" key="2">
    <source>
        <dbReference type="ARBA" id="ARBA00022475"/>
    </source>
</evidence>
<dbReference type="EMBL" id="WIOL01000002">
    <property type="protein sequence ID" value="MQT16723.1"/>
    <property type="molecule type" value="Genomic_DNA"/>
</dbReference>
<feature type="transmembrane region" description="Helical" evidence="6">
    <location>
        <begin position="107"/>
        <end position="126"/>
    </location>
</feature>
<feature type="transmembrane region" description="Helical" evidence="6">
    <location>
        <begin position="147"/>
        <end position="173"/>
    </location>
</feature>
<evidence type="ECO:0000256" key="4">
    <source>
        <dbReference type="ARBA" id="ARBA00022989"/>
    </source>
</evidence>
<name>A0A7C9KKT9_9SPHN</name>
<evidence type="ECO:0000256" key="3">
    <source>
        <dbReference type="ARBA" id="ARBA00022692"/>
    </source>
</evidence>
<proteinExistence type="predicted"/>